<reference evidence="2 3" key="1">
    <citation type="journal article" date="2024" name="Commun. Biol.">
        <title>Comparative genomic analysis of thermophilic fungi reveals convergent evolutionary adaptations and gene losses.</title>
        <authorList>
            <person name="Steindorff A.S."/>
            <person name="Aguilar-Pontes M.V."/>
            <person name="Robinson A.J."/>
            <person name="Andreopoulos B."/>
            <person name="LaButti K."/>
            <person name="Kuo A."/>
            <person name="Mondo S."/>
            <person name="Riley R."/>
            <person name="Otillar R."/>
            <person name="Haridas S."/>
            <person name="Lipzen A."/>
            <person name="Grimwood J."/>
            <person name="Schmutz J."/>
            <person name="Clum A."/>
            <person name="Reid I.D."/>
            <person name="Moisan M.C."/>
            <person name="Butler G."/>
            <person name="Nguyen T.T.M."/>
            <person name="Dewar K."/>
            <person name="Conant G."/>
            <person name="Drula E."/>
            <person name="Henrissat B."/>
            <person name="Hansel C."/>
            <person name="Singer S."/>
            <person name="Hutchinson M.I."/>
            <person name="de Vries R.P."/>
            <person name="Natvig D.O."/>
            <person name="Powell A.J."/>
            <person name="Tsang A."/>
            <person name="Grigoriev I.V."/>
        </authorList>
    </citation>
    <scope>NUCLEOTIDE SEQUENCE [LARGE SCALE GENOMIC DNA]</scope>
    <source>
        <strain evidence="2 3">CBS 620.91</strain>
    </source>
</reference>
<feature type="compositionally biased region" description="Basic and acidic residues" evidence="1">
    <location>
        <begin position="29"/>
        <end position="55"/>
    </location>
</feature>
<feature type="compositionally biased region" description="Low complexity" evidence="1">
    <location>
        <begin position="192"/>
        <end position="213"/>
    </location>
</feature>
<proteinExistence type="predicted"/>
<feature type="compositionally biased region" description="Low complexity" evidence="1">
    <location>
        <begin position="596"/>
        <end position="629"/>
    </location>
</feature>
<feature type="region of interest" description="Disordered" evidence="1">
    <location>
        <begin position="141"/>
        <end position="228"/>
    </location>
</feature>
<evidence type="ECO:0000256" key="1">
    <source>
        <dbReference type="SAM" id="MobiDB-lite"/>
    </source>
</evidence>
<gene>
    <name evidence="2" type="ORF">VTJ49DRAFT_2389</name>
</gene>
<comment type="caution">
    <text evidence="2">The sequence shown here is derived from an EMBL/GenBank/DDBJ whole genome shotgun (WGS) entry which is preliminary data.</text>
</comment>
<keyword evidence="3" id="KW-1185">Reference proteome</keyword>
<organism evidence="2 3">
    <name type="scientific">Humicola insolens</name>
    <name type="common">Soft-rot fungus</name>
    <dbReference type="NCBI Taxonomy" id="85995"/>
    <lineage>
        <taxon>Eukaryota</taxon>
        <taxon>Fungi</taxon>
        <taxon>Dikarya</taxon>
        <taxon>Ascomycota</taxon>
        <taxon>Pezizomycotina</taxon>
        <taxon>Sordariomycetes</taxon>
        <taxon>Sordariomycetidae</taxon>
        <taxon>Sordariales</taxon>
        <taxon>Chaetomiaceae</taxon>
        <taxon>Mycothermus</taxon>
    </lineage>
</organism>
<feature type="compositionally biased region" description="Low complexity" evidence="1">
    <location>
        <begin position="528"/>
        <end position="566"/>
    </location>
</feature>
<feature type="compositionally biased region" description="Basic residues" evidence="1">
    <location>
        <begin position="180"/>
        <end position="191"/>
    </location>
</feature>
<accession>A0ABR3VPA4</accession>
<feature type="compositionally biased region" description="Low complexity" evidence="1">
    <location>
        <begin position="636"/>
        <end position="652"/>
    </location>
</feature>
<feature type="region of interest" description="Disordered" evidence="1">
    <location>
        <begin position="499"/>
        <end position="661"/>
    </location>
</feature>
<evidence type="ECO:0000313" key="2">
    <source>
        <dbReference type="EMBL" id="KAL1843280.1"/>
    </source>
</evidence>
<feature type="compositionally biased region" description="Acidic residues" evidence="1">
    <location>
        <begin position="160"/>
        <end position="175"/>
    </location>
</feature>
<feature type="region of interest" description="Disordered" evidence="1">
    <location>
        <begin position="1"/>
        <end position="84"/>
    </location>
</feature>
<dbReference type="Proteomes" id="UP001583172">
    <property type="component" value="Unassembled WGS sequence"/>
</dbReference>
<dbReference type="EMBL" id="JAZGSY010000020">
    <property type="protein sequence ID" value="KAL1843280.1"/>
    <property type="molecule type" value="Genomic_DNA"/>
</dbReference>
<sequence length="661" mass="70870">MADRLTLSQAMPRAMAPSTPSRQVDAEDQVTKAADKRKDDEKKDDNKKNDNKERTPLLTAAPDLIPAPPNRPSHHRGRPKTLGDGTALYKYGQCPKCSVGHRVRAFSVVSKRLGTRKYRFLCSRRREENRCDYVEYLASDPADDPALHQTKGDDNNESGPDADDDTDSDGDDEDDIGRRVPVHARGGRSKGKSVSTKPAPSKAAKAKPAATKPMQSNTKPKDAPQRRGCPKCLTEWLEKKAHPFHPGKWCLVCEGLDERSNKIPGCGYFLNLDDETAPFPEDGASNDVRQARTGPAHYPVPHPNPGLGNFEGPHPPTPSSGILPGHGNLHGHGFNTYGVRPVHGLDHVPRFHPQPSFFGPFGQGSGTYTRTTGPHFPSGPGFGPAFPHQHGHSSGPAHSNFGPLPADFPFAGPDLRRGGFPVYPMDPMRSPGASHDSVANPAAVIATEAKKKKRTMLDLTDGDDNEALDGKFAAAPSWVSSAATIASVPPPDALVASAAPTSAVGGHSTPAPVVILDDSDDDDKESTAAGSVADAVRGARAARPAAANTAAGKKRAASPSSAAPRGAAKKQRKGLHDDKYEEELGSSEERELMNLADQASSQISSSQPQPQQDRVRQHQQQEPPQQQRPAQRRPAGRNNNNSASNNATATATDKVRRPRRR</sequence>
<protein>
    <submittedName>
        <fullName evidence="2">Uncharacterized protein</fullName>
    </submittedName>
</protein>
<name>A0ABR3VPA4_HUMIN</name>
<evidence type="ECO:0000313" key="3">
    <source>
        <dbReference type="Proteomes" id="UP001583172"/>
    </source>
</evidence>